<dbReference type="EMBL" id="JACGCM010002651">
    <property type="protein sequence ID" value="KAF6137489.1"/>
    <property type="molecule type" value="Genomic_DNA"/>
</dbReference>
<evidence type="ECO:0000313" key="4">
    <source>
        <dbReference type="Proteomes" id="UP000541444"/>
    </source>
</evidence>
<evidence type="ECO:0000256" key="1">
    <source>
        <dbReference type="SAM" id="Phobius"/>
    </source>
</evidence>
<dbReference type="EMBL" id="JACGCM010001011">
    <property type="protein sequence ID" value="KAF6162736.1"/>
    <property type="molecule type" value="Genomic_DNA"/>
</dbReference>
<keyword evidence="1" id="KW-0812">Transmembrane</keyword>
<proteinExistence type="predicted"/>
<evidence type="ECO:0000313" key="3">
    <source>
        <dbReference type="EMBL" id="KAF6162736.1"/>
    </source>
</evidence>
<dbReference type="Proteomes" id="UP000541444">
    <property type="component" value="Unassembled WGS sequence"/>
</dbReference>
<keyword evidence="1" id="KW-1133">Transmembrane helix</keyword>
<name>A0A7J7N6G9_9MAGN</name>
<reference evidence="3 4" key="1">
    <citation type="journal article" date="2020" name="IScience">
        <title>Genome Sequencing of the Endangered Kingdonia uniflora (Circaeasteraceae, Ranunculales) Reveals Potential Mechanisms of Evolutionary Specialization.</title>
        <authorList>
            <person name="Sun Y."/>
            <person name="Deng T."/>
            <person name="Zhang A."/>
            <person name="Moore M.J."/>
            <person name="Landis J.B."/>
            <person name="Lin N."/>
            <person name="Zhang H."/>
            <person name="Zhang X."/>
            <person name="Huang J."/>
            <person name="Zhang X."/>
            <person name="Sun H."/>
            <person name="Wang H."/>
        </authorList>
    </citation>
    <scope>NUCLEOTIDE SEQUENCE [LARGE SCALE GENOMIC DNA]</scope>
    <source>
        <strain evidence="3">TB1705</strain>
        <tissue evidence="3">Leaf</tissue>
    </source>
</reference>
<protein>
    <submittedName>
        <fullName evidence="3">Uncharacterized protein</fullName>
    </submittedName>
</protein>
<feature type="transmembrane region" description="Helical" evidence="1">
    <location>
        <begin position="18"/>
        <end position="41"/>
    </location>
</feature>
<sequence length="70" mass="7990">IAYCSVNLLLLFSGDLEYLLTIQVIVLFELIIHQLSFSFGLNRIKCNPPMGCRNCQFSRTSVNLLQILQI</sequence>
<evidence type="ECO:0000313" key="2">
    <source>
        <dbReference type="EMBL" id="KAF6137489.1"/>
    </source>
</evidence>
<accession>A0A7J7N6G9</accession>
<organism evidence="3 4">
    <name type="scientific">Kingdonia uniflora</name>
    <dbReference type="NCBI Taxonomy" id="39325"/>
    <lineage>
        <taxon>Eukaryota</taxon>
        <taxon>Viridiplantae</taxon>
        <taxon>Streptophyta</taxon>
        <taxon>Embryophyta</taxon>
        <taxon>Tracheophyta</taxon>
        <taxon>Spermatophyta</taxon>
        <taxon>Magnoliopsida</taxon>
        <taxon>Ranunculales</taxon>
        <taxon>Circaeasteraceae</taxon>
        <taxon>Kingdonia</taxon>
    </lineage>
</organism>
<dbReference type="AlphaFoldDB" id="A0A7J7N6G9"/>
<feature type="non-terminal residue" evidence="3">
    <location>
        <position position="1"/>
    </location>
</feature>
<keyword evidence="1" id="KW-0472">Membrane</keyword>
<gene>
    <name evidence="2" type="ORF">GIB67_012371</name>
    <name evidence="3" type="ORF">GIB67_029005</name>
</gene>
<comment type="caution">
    <text evidence="3">The sequence shown here is derived from an EMBL/GenBank/DDBJ whole genome shotgun (WGS) entry which is preliminary data.</text>
</comment>
<keyword evidence="4" id="KW-1185">Reference proteome</keyword>